<evidence type="ECO:0000256" key="6">
    <source>
        <dbReference type="ARBA" id="ARBA00023163"/>
    </source>
</evidence>
<dbReference type="Gene3D" id="6.10.250.690">
    <property type="match status" value="1"/>
</dbReference>
<dbReference type="InterPro" id="IPR001867">
    <property type="entry name" value="OmpR/PhoB-type_DNA-bd"/>
</dbReference>
<dbReference type="GO" id="GO:0006355">
    <property type="term" value="P:regulation of DNA-templated transcription"/>
    <property type="evidence" value="ECO:0007669"/>
    <property type="project" value="InterPro"/>
</dbReference>
<feature type="modified residue" description="4-aspartylphosphate" evidence="8">
    <location>
        <position position="53"/>
    </location>
</feature>
<dbReference type="PANTHER" id="PTHR48111:SF40">
    <property type="entry name" value="PHOSPHATE REGULON TRANSCRIPTIONAL REGULATORY PROTEIN PHOB"/>
    <property type="match status" value="1"/>
</dbReference>
<keyword evidence="3" id="KW-0902">Two-component regulatory system</keyword>
<dbReference type="Pfam" id="PF00486">
    <property type="entry name" value="Trans_reg_C"/>
    <property type="match status" value="1"/>
</dbReference>
<evidence type="ECO:0000259" key="11">
    <source>
        <dbReference type="PROSITE" id="PS51755"/>
    </source>
</evidence>
<dbReference type="PROSITE" id="PS50110">
    <property type="entry name" value="RESPONSE_REGULATORY"/>
    <property type="match status" value="1"/>
</dbReference>
<evidence type="ECO:0000256" key="1">
    <source>
        <dbReference type="ARBA" id="ARBA00013332"/>
    </source>
</evidence>
<dbReference type="CDD" id="cd00383">
    <property type="entry name" value="trans_reg_C"/>
    <property type="match status" value="1"/>
</dbReference>
<dbReference type="GO" id="GO:0000156">
    <property type="term" value="F:phosphorelay response regulator activity"/>
    <property type="evidence" value="ECO:0007669"/>
    <property type="project" value="TreeGrafter"/>
</dbReference>
<comment type="caution">
    <text evidence="12">The sequence shown here is derived from an EMBL/GenBank/DDBJ whole genome shotgun (WGS) entry which is preliminary data.</text>
</comment>
<accession>A0A545UBA9</accession>
<evidence type="ECO:0000256" key="9">
    <source>
        <dbReference type="PROSITE-ProRule" id="PRU01091"/>
    </source>
</evidence>
<evidence type="ECO:0000313" key="12">
    <source>
        <dbReference type="EMBL" id="TQV86747.1"/>
    </source>
</evidence>
<evidence type="ECO:0000256" key="5">
    <source>
        <dbReference type="ARBA" id="ARBA00023125"/>
    </source>
</evidence>
<dbReference type="InterPro" id="IPR011006">
    <property type="entry name" value="CheY-like_superfamily"/>
</dbReference>
<keyword evidence="5 9" id="KW-0238">DNA-binding</keyword>
<evidence type="ECO:0000256" key="8">
    <source>
        <dbReference type="PROSITE-ProRule" id="PRU00169"/>
    </source>
</evidence>
<proteinExistence type="predicted"/>
<evidence type="ECO:0000256" key="3">
    <source>
        <dbReference type="ARBA" id="ARBA00023012"/>
    </source>
</evidence>
<gene>
    <name evidence="12" type="ORF">FLL46_16190</name>
</gene>
<keyword evidence="13" id="KW-1185">Reference proteome</keyword>
<dbReference type="SMART" id="SM00862">
    <property type="entry name" value="Trans_reg_C"/>
    <property type="match status" value="1"/>
</dbReference>
<dbReference type="InterPro" id="IPR001789">
    <property type="entry name" value="Sig_transdc_resp-reg_receiver"/>
</dbReference>
<dbReference type="Pfam" id="PF00072">
    <property type="entry name" value="Response_reg"/>
    <property type="match status" value="1"/>
</dbReference>
<dbReference type="PROSITE" id="PS51755">
    <property type="entry name" value="OMPR_PHOB"/>
    <property type="match status" value="1"/>
</dbReference>
<evidence type="ECO:0000259" key="10">
    <source>
        <dbReference type="PROSITE" id="PS50110"/>
    </source>
</evidence>
<dbReference type="SUPFAM" id="SSF52172">
    <property type="entry name" value="CheY-like"/>
    <property type="match status" value="1"/>
</dbReference>
<dbReference type="PANTHER" id="PTHR48111">
    <property type="entry name" value="REGULATOR OF RPOS"/>
    <property type="match status" value="1"/>
</dbReference>
<evidence type="ECO:0000256" key="7">
    <source>
        <dbReference type="ARBA" id="ARBA00024735"/>
    </source>
</evidence>
<dbReference type="InterPro" id="IPR016032">
    <property type="entry name" value="Sig_transdc_resp-reg_C-effctor"/>
</dbReference>
<dbReference type="InterPro" id="IPR036388">
    <property type="entry name" value="WH-like_DNA-bd_sf"/>
</dbReference>
<dbReference type="CDD" id="cd17574">
    <property type="entry name" value="REC_OmpR"/>
    <property type="match status" value="1"/>
</dbReference>
<keyword evidence="4" id="KW-0805">Transcription regulation</keyword>
<feature type="DNA-binding region" description="OmpR/PhoB-type" evidence="9">
    <location>
        <begin position="137"/>
        <end position="236"/>
    </location>
</feature>
<keyword evidence="6" id="KW-0804">Transcription</keyword>
<dbReference type="AlphaFoldDB" id="A0A545UBA9"/>
<evidence type="ECO:0000313" key="13">
    <source>
        <dbReference type="Proteomes" id="UP000315439"/>
    </source>
</evidence>
<reference evidence="12 13" key="1">
    <citation type="submission" date="2019-07" db="EMBL/GenBank/DDBJ databases">
        <title>Draft genome for Aliikangiella sp. M105.</title>
        <authorList>
            <person name="Wang G."/>
        </authorList>
    </citation>
    <scope>NUCLEOTIDE SEQUENCE [LARGE SCALE GENOMIC DNA]</scope>
    <source>
        <strain evidence="12 13">M105</strain>
    </source>
</reference>
<protein>
    <recommendedName>
        <fullName evidence="1">Phosphate regulon transcriptional regulatory protein PhoB</fullName>
    </recommendedName>
</protein>
<dbReference type="GO" id="GO:0032993">
    <property type="term" value="C:protein-DNA complex"/>
    <property type="evidence" value="ECO:0007669"/>
    <property type="project" value="TreeGrafter"/>
</dbReference>
<sequence length="246" mass="27802">MKQRVLIVEDDPDIAELLKVNLQDMSLSCEICTRGDKAIPIILANQFALIILDLMLPGMSGVEICQEIRKSKPEQAILMLTAKSSELDQILGLEVGADDYMTKPFSIPALQARVKVQLRRCQLYQESLEQVSRHAQPQKIVIGDLSVDPTERRVNLRHVNIDLTALEFDLLKFFATRPEQVFSRTQLLDQVWGYDHAGYEHTVNSNINRLRNKLQAVAGSKQIIQTVWGVGYRLSATNCTLSQEVE</sequence>
<dbReference type="InterPro" id="IPR039420">
    <property type="entry name" value="WalR-like"/>
</dbReference>
<organism evidence="12 13">
    <name type="scientific">Aliikangiella coralliicola</name>
    <dbReference type="NCBI Taxonomy" id="2592383"/>
    <lineage>
        <taxon>Bacteria</taxon>
        <taxon>Pseudomonadati</taxon>
        <taxon>Pseudomonadota</taxon>
        <taxon>Gammaproteobacteria</taxon>
        <taxon>Oceanospirillales</taxon>
        <taxon>Pleioneaceae</taxon>
        <taxon>Aliikangiella</taxon>
    </lineage>
</organism>
<comment type="function">
    <text evidence="7">This protein is a positive regulator for the phosphate regulon. Transcription of this operon is positively regulated by PhoB and PhoR when phosphate is limited.</text>
</comment>
<dbReference type="SUPFAM" id="SSF46894">
    <property type="entry name" value="C-terminal effector domain of the bipartite response regulators"/>
    <property type="match status" value="1"/>
</dbReference>
<dbReference type="FunFam" id="3.40.50.2300:FF:000001">
    <property type="entry name" value="DNA-binding response regulator PhoB"/>
    <property type="match status" value="1"/>
</dbReference>
<keyword evidence="2 8" id="KW-0597">Phosphoprotein</keyword>
<dbReference type="SMART" id="SM00448">
    <property type="entry name" value="REC"/>
    <property type="match status" value="1"/>
</dbReference>
<dbReference type="Proteomes" id="UP000315439">
    <property type="component" value="Unassembled WGS sequence"/>
</dbReference>
<dbReference type="Gene3D" id="1.10.10.10">
    <property type="entry name" value="Winged helix-like DNA-binding domain superfamily/Winged helix DNA-binding domain"/>
    <property type="match status" value="1"/>
</dbReference>
<dbReference type="GO" id="GO:0000976">
    <property type="term" value="F:transcription cis-regulatory region binding"/>
    <property type="evidence" value="ECO:0007669"/>
    <property type="project" value="TreeGrafter"/>
</dbReference>
<dbReference type="EMBL" id="VIKS01000010">
    <property type="protein sequence ID" value="TQV86747.1"/>
    <property type="molecule type" value="Genomic_DNA"/>
</dbReference>
<name>A0A545UBA9_9GAMM</name>
<dbReference type="Gene3D" id="3.40.50.2300">
    <property type="match status" value="1"/>
</dbReference>
<dbReference type="GO" id="GO:0005829">
    <property type="term" value="C:cytosol"/>
    <property type="evidence" value="ECO:0007669"/>
    <property type="project" value="TreeGrafter"/>
</dbReference>
<feature type="domain" description="Response regulatory" evidence="10">
    <location>
        <begin position="4"/>
        <end position="118"/>
    </location>
</feature>
<dbReference type="OrthoDB" id="9802426at2"/>
<feature type="domain" description="OmpR/PhoB-type" evidence="11">
    <location>
        <begin position="137"/>
        <end position="236"/>
    </location>
</feature>
<evidence type="ECO:0000256" key="4">
    <source>
        <dbReference type="ARBA" id="ARBA00023015"/>
    </source>
</evidence>
<dbReference type="FunFam" id="1.10.10.10:FF:000018">
    <property type="entry name" value="DNA-binding response regulator ResD"/>
    <property type="match status" value="1"/>
</dbReference>
<evidence type="ECO:0000256" key="2">
    <source>
        <dbReference type="ARBA" id="ARBA00022553"/>
    </source>
</evidence>